<accession>A0A068VNH1</accession>
<dbReference type="AlphaFoldDB" id="A0A068VNH1"/>
<gene>
    <name evidence="7" type="ORF">GSCOC_T00006242001</name>
</gene>
<name>A0A068VNH1_COFCA</name>
<dbReference type="PANTHER" id="PTHR31279:SF74">
    <property type="entry name" value="PROTEIN EXORDIUM-LIKE 2"/>
    <property type="match status" value="1"/>
</dbReference>
<evidence type="ECO:0000256" key="6">
    <source>
        <dbReference type="SAM" id="SignalP"/>
    </source>
</evidence>
<reference evidence="8" key="1">
    <citation type="journal article" date="2014" name="Science">
        <title>The coffee genome provides insight into the convergent evolution of caffeine biosynthesis.</title>
        <authorList>
            <person name="Denoeud F."/>
            <person name="Carretero-Paulet L."/>
            <person name="Dereeper A."/>
            <person name="Droc G."/>
            <person name="Guyot R."/>
            <person name="Pietrella M."/>
            <person name="Zheng C."/>
            <person name="Alberti A."/>
            <person name="Anthony F."/>
            <person name="Aprea G."/>
            <person name="Aury J.M."/>
            <person name="Bento P."/>
            <person name="Bernard M."/>
            <person name="Bocs S."/>
            <person name="Campa C."/>
            <person name="Cenci A."/>
            <person name="Combes M.C."/>
            <person name="Crouzillat D."/>
            <person name="Da Silva C."/>
            <person name="Daddiego L."/>
            <person name="De Bellis F."/>
            <person name="Dussert S."/>
            <person name="Garsmeur O."/>
            <person name="Gayraud T."/>
            <person name="Guignon V."/>
            <person name="Jahn K."/>
            <person name="Jamilloux V."/>
            <person name="Joet T."/>
            <person name="Labadie K."/>
            <person name="Lan T."/>
            <person name="Leclercq J."/>
            <person name="Lepelley M."/>
            <person name="Leroy T."/>
            <person name="Li L.T."/>
            <person name="Librado P."/>
            <person name="Lopez L."/>
            <person name="Munoz A."/>
            <person name="Noel B."/>
            <person name="Pallavicini A."/>
            <person name="Perrotta G."/>
            <person name="Poncet V."/>
            <person name="Pot D."/>
            <person name="Priyono X."/>
            <person name="Rigoreau M."/>
            <person name="Rouard M."/>
            <person name="Rozas J."/>
            <person name="Tranchant-Dubreuil C."/>
            <person name="VanBuren R."/>
            <person name="Zhang Q."/>
            <person name="Andrade A.C."/>
            <person name="Argout X."/>
            <person name="Bertrand B."/>
            <person name="de Kochko A."/>
            <person name="Graziosi G."/>
            <person name="Henry R.J."/>
            <person name="Jayarama X."/>
            <person name="Ming R."/>
            <person name="Nagai C."/>
            <person name="Rounsley S."/>
            <person name="Sankoff D."/>
            <person name="Giuliano G."/>
            <person name="Albert V.A."/>
            <person name="Wincker P."/>
            <person name="Lashermes P."/>
        </authorList>
    </citation>
    <scope>NUCLEOTIDE SEQUENCE [LARGE SCALE GENOMIC DNA]</scope>
    <source>
        <strain evidence="8">cv. DH200-94</strain>
    </source>
</reference>
<dbReference type="EMBL" id="HG742068">
    <property type="protein sequence ID" value="CDP21253.1"/>
    <property type="molecule type" value="Genomic_DNA"/>
</dbReference>
<dbReference type="STRING" id="49390.A0A068VNH1"/>
<protein>
    <submittedName>
        <fullName evidence="7">DH200=94 genomic scaffold, scaffold_2984</fullName>
    </submittedName>
</protein>
<keyword evidence="2" id="KW-0052">Apoplast</keyword>
<evidence type="ECO:0000256" key="5">
    <source>
        <dbReference type="ARBA" id="ARBA00023591"/>
    </source>
</evidence>
<evidence type="ECO:0000256" key="4">
    <source>
        <dbReference type="ARBA" id="ARBA00022729"/>
    </source>
</evidence>
<dbReference type="OMA" id="ASWWSTT"/>
<dbReference type="Pfam" id="PF04674">
    <property type="entry name" value="Phi_1"/>
    <property type="match status" value="1"/>
</dbReference>
<dbReference type="InterPro" id="IPR006766">
    <property type="entry name" value="EXORDIUM-like"/>
</dbReference>
<dbReference type="GO" id="GO:0048046">
    <property type="term" value="C:apoplast"/>
    <property type="evidence" value="ECO:0007669"/>
    <property type="project" value="UniProtKB-SubCell"/>
</dbReference>
<dbReference type="PANTHER" id="PTHR31279">
    <property type="entry name" value="PROTEIN EXORDIUM-LIKE 5"/>
    <property type="match status" value="1"/>
</dbReference>
<comment type="subcellular location">
    <subcellularLocation>
        <location evidence="1">Secreted</location>
        <location evidence="1">Extracellular space</location>
        <location evidence="1">Apoplast</location>
    </subcellularLocation>
</comment>
<feature type="chain" id="PRO_5001655990" evidence="6">
    <location>
        <begin position="27"/>
        <end position="308"/>
    </location>
</feature>
<evidence type="ECO:0000256" key="2">
    <source>
        <dbReference type="ARBA" id="ARBA00022523"/>
    </source>
</evidence>
<dbReference type="InParanoid" id="A0A068VNH1"/>
<dbReference type="OrthoDB" id="2017091at2759"/>
<evidence type="ECO:0000313" key="7">
    <source>
        <dbReference type="EMBL" id="CDP21253.1"/>
    </source>
</evidence>
<evidence type="ECO:0000313" key="8">
    <source>
        <dbReference type="Proteomes" id="UP000295252"/>
    </source>
</evidence>
<keyword evidence="3" id="KW-0964">Secreted</keyword>
<dbReference type="Gramene" id="CDP21253">
    <property type="protein sequence ID" value="CDP21253"/>
    <property type="gene ID" value="GSCOC_T00006242001"/>
</dbReference>
<keyword evidence="4 6" id="KW-0732">Signal</keyword>
<proteinExistence type="inferred from homology"/>
<organism evidence="7 8">
    <name type="scientific">Coffea canephora</name>
    <name type="common">Robusta coffee</name>
    <dbReference type="NCBI Taxonomy" id="49390"/>
    <lineage>
        <taxon>Eukaryota</taxon>
        <taxon>Viridiplantae</taxon>
        <taxon>Streptophyta</taxon>
        <taxon>Embryophyta</taxon>
        <taxon>Tracheophyta</taxon>
        <taxon>Spermatophyta</taxon>
        <taxon>Magnoliopsida</taxon>
        <taxon>eudicotyledons</taxon>
        <taxon>Gunneridae</taxon>
        <taxon>Pentapetalae</taxon>
        <taxon>asterids</taxon>
        <taxon>lamiids</taxon>
        <taxon>Gentianales</taxon>
        <taxon>Rubiaceae</taxon>
        <taxon>Ixoroideae</taxon>
        <taxon>Gardenieae complex</taxon>
        <taxon>Bertiereae - Coffeeae clade</taxon>
        <taxon>Coffeeae</taxon>
        <taxon>Coffea</taxon>
    </lineage>
</organism>
<sequence length="308" mass="32774">MVANVRFVTITFSLFALLAILPGSFSAIPRKLALVKPEPIVLKYHKGELLKGNTTVNLLWYGKFTPSQRAIVVDFLKSLSPTSRRGPPPQTVASWWSTTQKYLGSPSTIAVGKQVSLNYPLGKELKDSQIQALTSKFSHVNTVNLVLTASDVAVEDFCMNSCGTHGWTRGSKGQKYAYAWVGNAVSQCPGECAWPFHRPIVGPQTPPLVAPNGDVGIDGLVINLATVLAGAVTNPFDGGYFQGPPTAPLEAVSACTGIFGSGAYPGFPGTVLVDKTTGASYNARGANGREYLLPAMWDPKTSTCKPLA</sequence>
<dbReference type="PhylomeDB" id="A0A068VNH1"/>
<evidence type="ECO:0000256" key="3">
    <source>
        <dbReference type="ARBA" id="ARBA00022525"/>
    </source>
</evidence>
<dbReference type="Proteomes" id="UP000295252">
    <property type="component" value="Unassembled WGS sequence"/>
</dbReference>
<evidence type="ECO:0000256" key="1">
    <source>
        <dbReference type="ARBA" id="ARBA00004271"/>
    </source>
</evidence>
<comment type="similarity">
    <text evidence="5">Belongs to the EXORDIUM family.</text>
</comment>
<keyword evidence="8" id="KW-1185">Reference proteome</keyword>
<feature type="signal peptide" evidence="6">
    <location>
        <begin position="1"/>
        <end position="26"/>
    </location>
</feature>